<keyword evidence="6 7" id="KW-0326">Glycosidase</keyword>
<evidence type="ECO:0000259" key="13">
    <source>
        <dbReference type="Pfam" id="PF21467"/>
    </source>
</evidence>
<accession>A0A0D2VUA6</accession>
<sequence length="830" mass="91619">MRSAANVPLLLLLLAAVMATSAYAMNVTYDSRALLIDGRRRLLVSGSIHYPRSTPDMWPELFARAKANGIDVIQTYLFWNTNVPTPGEFVMSDRFDYVRFVQLAQEAGLYVNFRIGPFVCAEWTYGGLPAWLRQIPDIMFRDYDQPWLQVAGEYITKTVQILKDNRLLAGQGGPIILLQIENEYGGTESRYAGGPQYVEWCGQLAANLTDAAQWIMCSQPDAPANIIATCNAFYCDDFVPHPGQPSMWTENWPGWFQKWGDPTPHRPAQDVAYAVTRYYIKGGSYMNYYMYHGGTNFERTAGGPFITTNYDYDASLDEYGMPNEPKYSHLGSMHAVLHDNEAIMMAVPAPKPISLGTNLEAHIYNSSVGCVAFLSNNNNKTDVEVQFNGRTYELPAWSVSVLHGCVTAIYNTAVCRAHQRAPHDAACCARESRRVCDRLPPLRPKARAPCQSGRIRHLCLVVLTSIGPQAPATKYWNKTPLEQIDQTLDHTDYLWYSTSYVSSSATYAQLSLPQITDVAYVYVNGKFVTVSWSGNVSATVSLVAGPNTIDILSLTMGLDNGGDILSEYNCGLLGGVYLGSVNLTENGWWHQTGVVGERNAIFLPENLKKVAWTTPAVLNTGLTWYKSSFDVPRDSQAPLALDLTGMGKGYVWVNGHNLGRYWPTILATNWPCDVCDYRGTYDAPHCKQGCNMPSQTHYHVPREWLQAENNVLVLLEEMGGNPSKIALVEREEYVSCGVVGEDYPADDLAVVLGCGTHQTIAGVDFASYGTPMGSCRSYQQGSCHASNSTEIVLSLCHGKQACSIPVSAAMFGNPCPDVTNKRLAVQVACA</sequence>
<dbReference type="InterPro" id="IPR001944">
    <property type="entry name" value="Glycoside_Hdrlase_35"/>
</dbReference>
<keyword evidence="4 9" id="KW-0732">Signal</keyword>
<keyword evidence="5 7" id="KW-0378">Hydrolase</keyword>
<proteinExistence type="inferred from homology"/>
<dbReference type="OMA" id="MWGDLIQ"/>
<evidence type="ECO:0000256" key="8">
    <source>
        <dbReference type="RuleBase" id="RU003679"/>
    </source>
</evidence>
<dbReference type="EC" id="3.2.1.23" evidence="3 7"/>
<evidence type="ECO:0000256" key="2">
    <source>
        <dbReference type="ARBA" id="ARBA00009809"/>
    </source>
</evidence>
<evidence type="ECO:0000256" key="9">
    <source>
        <dbReference type="SAM" id="SignalP"/>
    </source>
</evidence>
<evidence type="ECO:0000256" key="7">
    <source>
        <dbReference type="RuleBase" id="RU000675"/>
    </source>
</evidence>
<dbReference type="Gene3D" id="2.60.120.260">
    <property type="entry name" value="Galactose-binding domain-like"/>
    <property type="match status" value="2"/>
</dbReference>
<evidence type="ECO:0000259" key="12">
    <source>
        <dbReference type="Pfam" id="PF17834"/>
    </source>
</evidence>
<dbReference type="InParanoid" id="A0A0D2VUA6"/>
<keyword evidence="15" id="KW-1185">Reference proteome</keyword>
<dbReference type="PROSITE" id="PS01182">
    <property type="entry name" value="GLYCOSYL_HYDROL_F35"/>
    <property type="match status" value="1"/>
</dbReference>
<gene>
    <name evidence="14" type="ORF">CAOG_005491</name>
</gene>
<dbReference type="GO" id="GO:0030246">
    <property type="term" value="F:carbohydrate binding"/>
    <property type="evidence" value="ECO:0007669"/>
    <property type="project" value="InterPro"/>
</dbReference>
<dbReference type="Gene3D" id="2.60.120.740">
    <property type="match status" value="1"/>
</dbReference>
<dbReference type="InterPro" id="IPR031330">
    <property type="entry name" value="Gly_Hdrlase_35_cat"/>
</dbReference>
<feature type="chain" id="PRO_5002254503" description="Beta-galactosidase" evidence="9">
    <location>
        <begin position="25"/>
        <end position="830"/>
    </location>
</feature>
<dbReference type="Gene3D" id="3.20.20.80">
    <property type="entry name" value="Glycosidases"/>
    <property type="match status" value="1"/>
</dbReference>
<feature type="domain" description="Beta-galactosidase galactose-binding" evidence="13">
    <location>
        <begin position="622"/>
        <end position="710"/>
    </location>
</feature>
<dbReference type="InterPro" id="IPR000922">
    <property type="entry name" value="Lectin_gal-bd_dom"/>
</dbReference>
<dbReference type="InterPro" id="IPR041392">
    <property type="entry name" value="GHD"/>
</dbReference>
<evidence type="ECO:0000256" key="3">
    <source>
        <dbReference type="ARBA" id="ARBA00012756"/>
    </source>
</evidence>
<dbReference type="InterPro" id="IPR017853">
    <property type="entry name" value="GH"/>
</dbReference>
<dbReference type="InterPro" id="IPR043159">
    <property type="entry name" value="Lectin_gal-bd_sf"/>
</dbReference>
<organism evidence="14 15">
    <name type="scientific">Capsaspora owczarzaki (strain ATCC 30864)</name>
    <dbReference type="NCBI Taxonomy" id="595528"/>
    <lineage>
        <taxon>Eukaryota</taxon>
        <taxon>Filasterea</taxon>
        <taxon>Capsaspora</taxon>
    </lineage>
</organism>
<dbReference type="GO" id="GO:0004565">
    <property type="term" value="F:beta-galactosidase activity"/>
    <property type="evidence" value="ECO:0007669"/>
    <property type="project" value="UniProtKB-EC"/>
</dbReference>
<dbReference type="Proteomes" id="UP000008743">
    <property type="component" value="Unassembled WGS sequence"/>
</dbReference>
<dbReference type="InterPro" id="IPR048913">
    <property type="entry name" value="BetaGal_gal-bd"/>
</dbReference>
<evidence type="ECO:0000256" key="1">
    <source>
        <dbReference type="ARBA" id="ARBA00001412"/>
    </source>
</evidence>
<dbReference type="InterPro" id="IPR008979">
    <property type="entry name" value="Galactose-bd-like_sf"/>
</dbReference>
<evidence type="ECO:0000259" key="11">
    <source>
        <dbReference type="Pfam" id="PF02140"/>
    </source>
</evidence>
<dbReference type="PhylomeDB" id="A0A0D2VUA6"/>
<evidence type="ECO:0000256" key="5">
    <source>
        <dbReference type="ARBA" id="ARBA00022801"/>
    </source>
</evidence>
<dbReference type="SUPFAM" id="SSF51445">
    <property type="entry name" value="(Trans)glycosidases"/>
    <property type="match status" value="1"/>
</dbReference>
<feature type="domain" description="SUEL-type lectin" evidence="11">
    <location>
        <begin position="752"/>
        <end position="829"/>
    </location>
</feature>
<reference evidence="15" key="1">
    <citation type="submission" date="2011-02" db="EMBL/GenBank/DDBJ databases">
        <title>The Genome Sequence of Capsaspora owczarzaki ATCC 30864.</title>
        <authorList>
            <person name="Russ C."/>
            <person name="Cuomo C."/>
            <person name="Burger G."/>
            <person name="Gray M.W."/>
            <person name="Holland P.W.H."/>
            <person name="King N."/>
            <person name="Lang F.B.F."/>
            <person name="Roger A.J."/>
            <person name="Ruiz-Trillo I."/>
            <person name="Young S.K."/>
            <person name="Zeng Q."/>
            <person name="Gargeya S."/>
            <person name="Alvarado L."/>
            <person name="Berlin A."/>
            <person name="Chapman S.B."/>
            <person name="Chen Z."/>
            <person name="Freedman E."/>
            <person name="Gellesch M."/>
            <person name="Goldberg J."/>
            <person name="Griggs A."/>
            <person name="Gujja S."/>
            <person name="Heilman E."/>
            <person name="Heiman D."/>
            <person name="Howarth C."/>
            <person name="Mehta T."/>
            <person name="Neiman D."/>
            <person name="Pearson M."/>
            <person name="Roberts A."/>
            <person name="Saif S."/>
            <person name="Shea T."/>
            <person name="Shenoy N."/>
            <person name="Sisk P."/>
            <person name="Stolte C."/>
            <person name="Sykes S."/>
            <person name="White J."/>
            <person name="Yandava C."/>
            <person name="Haas B."/>
            <person name="Nusbaum C."/>
            <person name="Birren B."/>
        </authorList>
    </citation>
    <scope>NUCLEOTIDE SEQUENCE</scope>
    <source>
        <strain evidence="15">ATCC 30864</strain>
    </source>
</reference>
<dbReference type="AlphaFoldDB" id="A0A0D2VUA6"/>
<comment type="similarity">
    <text evidence="2 8">Belongs to the glycosyl hydrolase 35 family.</text>
</comment>
<dbReference type="FunFam" id="3.20.20.80:FF:000006">
    <property type="entry name" value="Beta-galactosidase"/>
    <property type="match status" value="1"/>
</dbReference>
<dbReference type="Pfam" id="PF01301">
    <property type="entry name" value="Glyco_hydro_35"/>
    <property type="match status" value="1"/>
</dbReference>
<dbReference type="Pfam" id="PF17834">
    <property type="entry name" value="GHD"/>
    <property type="match status" value="1"/>
</dbReference>
<feature type="domain" description="Beta-galactosidase beta-sandwich" evidence="12">
    <location>
        <begin position="361"/>
        <end position="413"/>
    </location>
</feature>
<dbReference type="FunFam" id="2.60.120.260:FF:000142">
    <property type="entry name" value="Beta-galactosidase"/>
    <property type="match status" value="1"/>
</dbReference>
<dbReference type="SUPFAM" id="SSF49785">
    <property type="entry name" value="Galactose-binding domain-like"/>
    <property type="match status" value="2"/>
</dbReference>
<comment type="catalytic activity">
    <reaction evidence="1 7">
        <text>Hydrolysis of terminal non-reducing beta-D-galactose residues in beta-D-galactosides.</text>
        <dbReference type="EC" id="3.2.1.23"/>
    </reaction>
</comment>
<protein>
    <recommendedName>
        <fullName evidence="3 7">Beta-galactosidase</fullName>
        <ecNumber evidence="3 7">3.2.1.23</ecNumber>
    </recommendedName>
</protein>
<dbReference type="eggNOG" id="KOG0496">
    <property type="taxonomic scope" value="Eukaryota"/>
</dbReference>
<dbReference type="EMBL" id="KE346368">
    <property type="protein sequence ID" value="KJE94952.1"/>
    <property type="molecule type" value="Genomic_DNA"/>
</dbReference>
<dbReference type="PANTHER" id="PTHR23421">
    <property type="entry name" value="BETA-GALACTOSIDASE RELATED"/>
    <property type="match status" value="1"/>
</dbReference>
<dbReference type="OrthoDB" id="1657402at2759"/>
<evidence type="ECO:0000313" key="15">
    <source>
        <dbReference type="Proteomes" id="UP000008743"/>
    </source>
</evidence>
<evidence type="ECO:0000256" key="4">
    <source>
        <dbReference type="ARBA" id="ARBA00022729"/>
    </source>
</evidence>
<dbReference type="STRING" id="595528.A0A0D2VUA6"/>
<feature type="domain" description="Glycoside hydrolase 35 catalytic" evidence="10">
    <location>
        <begin position="34"/>
        <end position="335"/>
    </location>
</feature>
<dbReference type="PRINTS" id="PR00742">
    <property type="entry name" value="GLHYDRLASE35"/>
</dbReference>
<name>A0A0D2VUA6_CAPO3</name>
<evidence type="ECO:0000256" key="6">
    <source>
        <dbReference type="ARBA" id="ARBA00023295"/>
    </source>
</evidence>
<evidence type="ECO:0000259" key="10">
    <source>
        <dbReference type="Pfam" id="PF01301"/>
    </source>
</evidence>
<dbReference type="Pfam" id="PF21467">
    <property type="entry name" value="BetaGal_gal-bd"/>
    <property type="match status" value="1"/>
</dbReference>
<dbReference type="RefSeq" id="XP_004346164.1">
    <property type="nucleotide sequence ID" value="XM_004346114.2"/>
</dbReference>
<dbReference type="Pfam" id="PF02140">
    <property type="entry name" value="SUEL_Lectin"/>
    <property type="match status" value="1"/>
</dbReference>
<dbReference type="InterPro" id="IPR019801">
    <property type="entry name" value="Glyco_hydro_35_CS"/>
</dbReference>
<dbReference type="GO" id="GO:0005975">
    <property type="term" value="P:carbohydrate metabolic process"/>
    <property type="evidence" value="ECO:0007669"/>
    <property type="project" value="InterPro"/>
</dbReference>
<evidence type="ECO:0000313" key="14">
    <source>
        <dbReference type="EMBL" id="KJE94952.1"/>
    </source>
</evidence>
<dbReference type="CDD" id="cd22842">
    <property type="entry name" value="Gal_Rha_Lectin_BGal"/>
    <property type="match status" value="1"/>
</dbReference>
<feature type="signal peptide" evidence="9">
    <location>
        <begin position="1"/>
        <end position="24"/>
    </location>
</feature>